<accession>Q554W0</accession>
<dbReference type="EMBL" id="AAFI02000012">
    <property type="protein sequence ID" value="EAL70210.1"/>
    <property type="molecule type" value="Genomic_DNA"/>
</dbReference>
<dbReference type="Proteomes" id="UP000002195">
    <property type="component" value="Unassembled WGS sequence"/>
</dbReference>
<evidence type="ECO:0000313" key="2">
    <source>
        <dbReference type="EMBL" id="EAL70210.1"/>
    </source>
</evidence>
<keyword evidence="1" id="KW-0677">Repeat</keyword>
<evidence type="ECO:0000256" key="1">
    <source>
        <dbReference type="ARBA" id="ARBA00022737"/>
    </source>
</evidence>
<dbReference type="AlphaFoldDB" id="Q554W0"/>
<dbReference type="VEuPathDB" id="AmoebaDB:DDB_G0274635"/>
<dbReference type="GeneID" id="8619642"/>
<protein>
    <recommendedName>
        <fullName evidence="4">FNIP repeat-containing protein</fullName>
    </recommendedName>
</protein>
<comment type="caution">
    <text evidence="2">The sequence shown here is derived from an EMBL/GenBank/DDBJ whole genome shotgun (WGS) entry which is preliminary data.</text>
</comment>
<organism evidence="2 3">
    <name type="scientific">Dictyostelium discoideum</name>
    <name type="common">Social amoeba</name>
    <dbReference type="NCBI Taxonomy" id="44689"/>
    <lineage>
        <taxon>Eukaryota</taxon>
        <taxon>Amoebozoa</taxon>
        <taxon>Evosea</taxon>
        <taxon>Eumycetozoa</taxon>
        <taxon>Dictyostelia</taxon>
        <taxon>Dictyosteliales</taxon>
        <taxon>Dictyosteliaceae</taxon>
        <taxon>Dictyostelium</taxon>
    </lineage>
</organism>
<dbReference type="SMR" id="Q554W0"/>
<dbReference type="Gene3D" id="3.80.10.10">
    <property type="entry name" value="Ribonuclease Inhibitor"/>
    <property type="match status" value="1"/>
</dbReference>
<sequence>MRCSDIILVDHWIPDTCKSIIFSHFNQQLTRNIIGNSLTSIDFGKDFNQSLSDKNGIPWLPRTLKSLTFGKSFQHSIHRDEIPPSLTSLILDPKYKGVIEYGSIPKSVTTLHYYFDSKGGAKLDSTSIPGGTTSLEFDSFFDQTIEKGMISHNVTSLKFSFCNSIIKSNSLPISIKTLHLGSNQNFPRDVFPQAITNLSVYTFSDIKILPKTIQKLKIMDFSPPSQLDNHSFYFLKNLTSLNFDAKQVDLTNVKFPNIISRLTLAVSDYLEFNDCLLQNNFKKLKLFNFNQPLNVGDLPSSIEVLKLPQYKQPI</sequence>
<dbReference type="Pfam" id="PF05725">
    <property type="entry name" value="FNIP"/>
    <property type="match status" value="4"/>
</dbReference>
<dbReference type="HOGENOM" id="CLU_886874_0_0_1"/>
<name>Q554W0_DICDI</name>
<dbReference type="PANTHER" id="PTHR32134">
    <property type="entry name" value="FNIP REPEAT-CONTAINING PROTEIN"/>
    <property type="match status" value="1"/>
</dbReference>
<gene>
    <name evidence="2" type="ORF">DDB_G0274635</name>
</gene>
<keyword evidence="3" id="KW-1185">Reference proteome</keyword>
<evidence type="ECO:0008006" key="4">
    <source>
        <dbReference type="Google" id="ProtNLM"/>
    </source>
</evidence>
<dbReference type="PaxDb" id="44689-DDB0203177"/>
<dbReference type="PANTHER" id="PTHR32134:SF169">
    <property type="entry name" value="FNIP REPEAT-CONTAINING PROTEIN-RELATED"/>
    <property type="match status" value="1"/>
</dbReference>
<reference evidence="2 3" key="1">
    <citation type="journal article" date="2005" name="Nature">
        <title>The genome of the social amoeba Dictyostelium discoideum.</title>
        <authorList>
            <consortium name="The Dictyostelium discoideum Sequencing Consortium"/>
            <person name="Eichinger L."/>
            <person name="Pachebat J.A."/>
            <person name="Glockner G."/>
            <person name="Rajandream M.A."/>
            <person name="Sucgang R."/>
            <person name="Berriman M."/>
            <person name="Song J."/>
            <person name="Olsen R."/>
            <person name="Szafranski K."/>
            <person name="Xu Q."/>
            <person name="Tunggal B."/>
            <person name="Kummerfeld S."/>
            <person name="Madera M."/>
            <person name="Konfortov B.A."/>
            <person name="Rivero F."/>
            <person name="Bankier A.T."/>
            <person name="Lehmann R."/>
            <person name="Hamlin N."/>
            <person name="Davies R."/>
            <person name="Gaudet P."/>
            <person name="Fey P."/>
            <person name="Pilcher K."/>
            <person name="Chen G."/>
            <person name="Saunders D."/>
            <person name="Sodergren E."/>
            <person name="Davis P."/>
            <person name="Kerhornou A."/>
            <person name="Nie X."/>
            <person name="Hall N."/>
            <person name="Anjard C."/>
            <person name="Hemphill L."/>
            <person name="Bason N."/>
            <person name="Farbrother P."/>
            <person name="Desany B."/>
            <person name="Just E."/>
            <person name="Morio T."/>
            <person name="Rost R."/>
            <person name="Churcher C."/>
            <person name="Cooper J."/>
            <person name="Haydock S."/>
            <person name="van Driessche N."/>
            <person name="Cronin A."/>
            <person name="Goodhead I."/>
            <person name="Muzny D."/>
            <person name="Mourier T."/>
            <person name="Pain A."/>
            <person name="Lu M."/>
            <person name="Harper D."/>
            <person name="Lindsay R."/>
            <person name="Hauser H."/>
            <person name="James K."/>
            <person name="Quiles M."/>
            <person name="Madan Babu M."/>
            <person name="Saito T."/>
            <person name="Buchrieser C."/>
            <person name="Wardroper A."/>
            <person name="Felder M."/>
            <person name="Thangavelu M."/>
            <person name="Johnson D."/>
            <person name="Knights A."/>
            <person name="Loulseged H."/>
            <person name="Mungall K."/>
            <person name="Oliver K."/>
            <person name="Price C."/>
            <person name="Quail M.A."/>
            <person name="Urushihara H."/>
            <person name="Hernandez J."/>
            <person name="Rabbinowitsch E."/>
            <person name="Steffen D."/>
            <person name="Sanders M."/>
            <person name="Ma J."/>
            <person name="Kohara Y."/>
            <person name="Sharp S."/>
            <person name="Simmonds M."/>
            <person name="Spiegler S."/>
            <person name="Tivey A."/>
            <person name="Sugano S."/>
            <person name="White B."/>
            <person name="Walker D."/>
            <person name="Woodward J."/>
            <person name="Winckler T."/>
            <person name="Tanaka Y."/>
            <person name="Shaulsky G."/>
            <person name="Schleicher M."/>
            <person name="Weinstock G."/>
            <person name="Rosenthal A."/>
            <person name="Cox E.C."/>
            <person name="Chisholm R.L."/>
            <person name="Gibbs R."/>
            <person name="Loomis W.F."/>
            <person name="Platzer M."/>
            <person name="Kay R.R."/>
            <person name="Williams J."/>
            <person name="Dear P.H."/>
            <person name="Noegel A.A."/>
            <person name="Barrell B."/>
            <person name="Kuspa A."/>
        </authorList>
    </citation>
    <scope>NUCLEOTIDE SEQUENCE [LARGE SCALE GENOMIC DNA]</scope>
    <source>
        <strain evidence="2 3">AX4</strain>
    </source>
</reference>
<proteinExistence type="predicted"/>
<dbReference type="InterPro" id="IPR008615">
    <property type="entry name" value="FNIP"/>
</dbReference>
<evidence type="ECO:0000313" key="3">
    <source>
        <dbReference type="Proteomes" id="UP000002195"/>
    </source>
</evidence>
<dbReference type="InterPro" id="IPR051251">
    <property type="entry name" value="STK_FNIP-Repeat"/>
</dbReference>
<dbReference type="KEGG" id="ddi:DDB_G0274635"/>
<dbReference type="InParanoid" id="Q554W0"/>
<dbReference type="RefSeq" id="XP_644213.1">
    <property type="nucleotide sequence ID" value="XM_639121.1"/>
</dbReference>
<dbReference type="InterPro" id="IPR032675">
    <property type="entry name" value="LRR_dom_sf"/>
</dbReference>